<dbReference type="EMBL" id="AMWN01000005">
    <property type="protein sequence ID" value="EXJ85987.1"/>
    <property type="molecule type" value="Genomic_DNA"/>
</dbReference>
<dbReference type="GeneID" id="19161224"/>
<evidence type="ECO:0000313" key="4">
    <source>
        <dbReference type="EMBL" id="EXJ85987.1"/>
    </source>
</evidence>
<proteinExistence type="inferred from homology"/>
<dbReference type="InterPro" id="IPR005814">
    <property type="entry name" value="Aminotrans_3"/>
</dbReference>
<dbReference type="OrthoDB" id="425114at2759"/>
<gene>
    <name evidence="4" type="ORF">A1O1_06356</name>
</gene>
<comment type="cofactor">
    <cofactor evidence="1">
        <name>pyridoxal 5'-phosphate</name>
        <dbReference type="ChEBI" id="CHEBI:597326"/>
    </cofactor>
</comment>
<reference evidence="4 5" key="1">
    <citation type="submission" date="2013-03" db="EMBL/GenBank/DDBJ databases">
        <title>The Genome Sequence of Capronia coronata CBS 617.96.</title>
        <authorList>
            <consortium name="The Broad Institute Genomics Platform"/>
            <person name="Cuomo C."/>
            <person name="de Hoog S."/>
            <person name="Gorbushina A."/>
            <person name="Walker B."/>
            <person name="Young S.K."/>
            <person name="Zeng Q."/>
            <person name="Gargeya S."/>
            <person name="Fitzgerald M."/>
            <person name="Haas B."/>
            <person name="Abouelleil A."/>
            <person name="Allen A.W."/>
            <person name="Alvarado L."/>
            <person name="Arachchi H.M."/>
            <person name="Berlin A.M."/>
            <person name="Chapman S.B."/>
            <person name="Gainer-Dewar J."/>
            <person name="Goldberg J."/>
            <person name="Griggs A."/>
            <person name="Gujja S."/>
            <person name="Hansen M."/>
            <person name="Howarth C."/>
            <person name="Imamovic A."/>
            <person name="Ireland A."/>
            <person name="Larimer J."/>
            <person name="McCowan C."/>
            <person name="Murphy C."/>
            <person name="Pearson M."/>
            <person name="Poon T.W."/>
            <person name="Priest M."/>
            <person name="Roberts A."/>
            <person name="Saif S."/>
            <person name="Shea T."/>
            <person name="Sisk P."/>
            <person name="Sykes S."/>
            <person name="Wortman J."/>
            <person name="Nusbaum C."/>
            <person name="Birren B."/>
        </authorList>
    </citation>
    <scope>NUCLEOTIDE SEQUENCE [LARGE SCALE GENOMIC DNA]</scope>
    <source>
        <strain evidence="4 5">CBS 617.96</strain>
    </source>
</reference>
<dbReference type="PANTHER" id="PTHR43713">
    <property type="entry name" value="GLUTAMATE-1-SEMIALDEHYDE 2,1-AMINOMUTASE"/>
    <property type="match status" value="1"/>
</dbReference>
<protein>
    <submittedName>
        <fullName evidence="4">Glutamate-1-semialdehyde 2,1-aminomutase</fullName>
    </submittedName>
</protein>
<dbReference type="eggNOG" id="KOG1401">
    <property type="taxonomic scope" value="Eukaryota"/>
</dbReference>
<dbReference type="RefSeq" id="XP_007725425.1">
    <property type="nucleotide sequence ID" value="XM_007727235.1"/>
</dbReference>
<dbReference type="InterPro" id="IPR015421">
    <property type="entry name" value="PyrdxlP-dep_Trfase_major"/>
</dbReference>
<evidence type="ECO:0000256" key="1">
    <source>
        <dbReference type="ARBA" id="ARBA00001933"/>
    </source>
</evidence>
<keyword evidence="2 3" id="KW-0663">Pyridoxal phosphate</keyword>
<dbReference type="Gene3D" id="3.90.1150.10">
    <property type="entry name" value="Aspartate Aminotransferase, domain 1"/>
    <property type="match status" value="1"/>
</dbReference>
<dbReference type="SUPFAM" id="SSF53383">
    <property type="entry name" value="PLP-dependent transferases"/>
    <property type="match status" value="1"/>
</dbReference>
<dbReference type="AlphaFoldDB" id="W9XZL9"/>
<dbReference type="PANTHER" id="PTHR43713:SF3">
    <property type="entry name" value="GLUTAMATE-1-SEMIALDEHYDE 2,1-AMINOMUTASE 1, CHLOROPLASTIC-RELATED"/>
    <property type="match status" value="1"/>
</dbReference>
<dbReference type="InterPro" id="IPR015422">
    <property type="entry name" value="PyrdxlP-dep_Trfase_small"/>
</dbReference>
<sequence>MTDIITVTKTGRTTARISLDGVNGTCSQQALKTKLQTAESLYASKNPGSKAAHNVALESMPGGNTRSVLYNQPFPICIKRGQGNRLWDVDGHEYLDFMGEMTAGLYGHSNGTIREALISAFDQLGVNLGAHNLEEAKLASLLCSRFQSIEHIRFCNSGTEANLYALSVARKVTGKRKVIAFTGGYHGGVLGFAHGVSENTVDPGDWVLGSYNDQANLSSLFESHDDIAAVIVEAMQGAGGSIPGDLGFLQSIQSLSAKHRVIFILDEVMTSRLYPSGLQGKFGLHPDLTTLGKYMGGGLAFGAFGGRKELLQTYDPRQSSALPHSGTFNNSTLTMAAGYAGLSKVYTIQANLELNALGESLRTKLQTIAKGTKMVITGVGAVMTVHFLEHGRTPLRVEDLDHHSIPELKKLFWFWCIEMSYWIAERGMISLSLGTTMKDVDVFVKLVDDFIAEHRADLKLENSA</sequence>
<comment type="similarity">
    <text evidence="3">Belongs to the class-III pyridoxal-phosphate-dependent aminotransferase family.</text>
</comment>
<name>W9XZL9_9EURO</name>
<dbReference type="HOGENOM" id="CLU_016922_1_2_1"/>
<evidence type="ECO:0000313" key="5">
    <source>
        <dbReference type="Proteomes" id="UP000019484"/>
    </source>
</evidence>
<evidence type="ECO:0000256" key="2">
    <source>
        <dbReference type="ARBA" id="ARBA00022898"/>
    </source>
</evidence>
<organism evidence="4 5">
    <name type="scientific">Capronia coronata CBS 617.96</name>
    <dbReference type="NCBI Taxonomy" id="1182541"/>
    <lineage>
        <taxon>Eukaryota</taxon>
        <taxon>Fungi</taxon>
        <taxon>Dikarya</taxon>
        <taxon>Ascomycota</taxon>
        <taxon>Pezizomycotina</taxon>
        <taxon>Eurotiomycetes</taxon>
        <taxon>Chaetothyriomycetidae</taxon>
        <taxon>Chaetothyriales</taxon>
        <taxon>Herpotrichiellaceae</taxon>
        <taxon>Capronia</taxon>
    </lineage>
</organism>
<dbReference type="STRING" id="1182541.W9XZL9"/>
<keyword evidence="5" id="KW-1185">Reference proteome</keyword>
<dbReference type="GO" id="GO:0008483">
    <property type="term" value="F:transaminase activity"/>
    <property type="evidence" value="ECO:0007669"/>
    <property type="project" value="InterPro"/>
</dbReference>
<accession>W9XZL9</accession>
<dbReference type="InterPro" id="IPR015424">
    <property type="entry name" value="PyrdxlP-dep_Trfase"/>
</dbReference>
<dbReference type="Pfam" id="PF00202">
    <property type="entry name" value="Aminotran_3"/>
    <property type="match status" value="2"/>
</dbReference>
<evidence type="ECO:0000256" key="3">
    <source>
        <dbReference type="RuleBase" id="RU003560"/>
    </source>
</evidence>
<dbReference type="Gene3D" id="3.40.640.10">
    <property type="entry name" value="Type I PLP-dependent aspartate aminotransferase-like (Major domain)"/>
    <property type="match status" value="1"/>
</dbReference>
<dbReference type="GO" id="GO:0030170">
    <property type="term" value="F:pyridoxal phosphate binding"/>
    <property type="evidence" value="ECO:0007669"/>
    <property type="project" value="InterPro"/>
</dbReference>
<comment type="caution">
    <text evidence="4">The sequence shown here is derived from an EMBL/GenBank/DDBJ whole genome shotgun (WGS) entry which is preliminary data.</text>
</comment>
<dbReference type="Proteomes" id="UP000019484">
    <property type="component" value="Unassembled WGS sequence"/>
</dbReference>